<accession>A0A137XKG6</accession>
<dbReference type="GeneID" id="58194918"/>
<evidence type="ECO:0000313" key="1">
    <source>
        <dbReference type="EMBL" id="KXZ72188.1"/>
    </source>
</evidence>
<accession>A0A150HYE7</accession>
<evidence type="ECO:0000313" key="2">
    <source>
        <dbReference type="Proteomes" id="UP000075680"/>
    </source>
</evidence>
<proteinExistence type="predicted"/>
<gene>
    <name evidence="1" type="ORF">AVENLUH5627_01102</name>
</gene>
<dbReference type="Proteomes" id="UP000075680">
    <property type="component" value="Unassembled WGS sequence"/>
</dbReference>
<dbReference type="RefSeq" id="WP_004879816.1">
    <property type="nucleotide sequence ID" value="NZ_BCLZ01000001.1"/>
</dbReference>
<sequence>MSNVIDGVNLDVPPLESQIIELADHHRKLLDEAIFHQEIHLGDYCLAQRKRVYDFASHLSPAEKDRFYQIYDGELRSIADDDDLHPADAESGVGMFAIFISLVIIAFILYFAFVRSLMS</sequence>
<dbReference type="AlphaFoldDB" id="A0A150HYE7"/>
<reference evidence="1 2" key="1">
    <citation type="journal article" date="2016" name="Sci. Rep.">
        <title>Genomic and phenotypic characterization of the species Acinetobacter venetianus.</title>
        <authorList>
            <person name="Fondi M."/>
            <person name="Maida I."/>
            <person name="Perrin E."/>
            <person name="Orlandini V."/>
            <person name="La Torre L."/>
            <person name="Bosi E."/>
            <person name="Negroni A."/>
            <person name="Zanaroli G."/>
            <person name="Fava F."/>
            <person name="Decorosi F."/>
            <person name="Giovannetti L."/>
            <person name="Viti C."/>
            <person name="Vaneechoutte M."/>
            <person name="Dijkshoorn L."/>
            <person name="Fani R."/>
        </authorList>
    </citation>
    <scope>NUCLEOTIDE SEQUENCE [LARGE SCALE GENOMIC DNA]</scope>
    <source>
        <strain evidence="1 2">LUH5627</strain>
    </source>
</reference>
<name>A0A150HYE7_9GAMM</name>
<protein>
    <submittedName>
        <fullName evidence="1">Uncharacterized protein</fullName>
    </submittedName>
</protein>
<dbReference type="EMBL" id="JRUE01000095">
    <property type="protein sequence ID" value="KXZ72188.1"/>
    <property type="molecule type" value="Genomic_DNA"/>
</dbReference>
<comment type="caution">
    <text evidence="1">The sequence shown here is derived from an EMBL/GenBank/DDBJ whole genome shotgun (WGS) entry which is preliminary data.</text>
</comment>
<organism evidence="1 2">
    <name type="scientific">Acinetobacter venetianus</name>
    <dbReference type="NCBI Taxonomy" id="52133"/>
    <lineage>
        <taxon>Bacteria</taxon>
        <taxon>Pseudomonadati</taxon>
        <taxon>Pseudomonadota</taxon>
        <taxon>Gammaproteobacteria</taxon>
        <taxon>Moraxellales</taxon>
        <taxon>Moraxellaceae</taxon>
        <taxon>Acinetobacter</taxon>
    </lineage>
</organism>
<dbReference type="PATRIC" id="fig|52133.18.peg.1144"/>